<dbReference type="GO" id="GO:0007286">
    <property type="term" value="P:spermatid development"/>
    <property type="evidence" value="ECO:0007669"/>
    <property type="project" value="TreeGrafter"/>
</dbReference>
<dbReference type="InterPro" id="IPR013783">
    <property type="entry name" value="Ig-like_fold"/>
</dbReference>
<dbReference type="AlphaFoldDB" id="A0A4W5L5T9"/>
<evidence type="ECO:0000313" key="4">
    <source>
        <dbReference type="Proteomes" id="UP000314982"/>
    </source>
</evidence>
<dbReference type="InterPro" id="IPR050617">
    <property type="entry name" value="E3_ligase_FN3/SPRY"/>
</dbReference>
<protein>
    <recommendedName>
        <fullName evidence="2">Fibronectin type-III domain-containing protein</fullName>
    </recommendedName>
</protein>
<keyword evidence="1" id="KW-0812">Transmembrane</keyword>
<dbReference type="InterPro" id="IPR003961">
    <property type="entry name" value="FN3_dom"/>
</dbReference>
<accession>A0A4W5L5T9</accession>
<dbReference type="PRINTS" id="PR00014">
    <property type="entry name" value="FNTYPEIII"/>
</dbReference>
<evidence type="ECO:0000313" key="3">
    <source>
        <dbReference type="Ensembl" id="ENSHHUP00000020751.1"/>
    </source>
</evidence>
<dbReference type="GeneTree" id="ENSGT00940000159319"/>
<proteinExistence type="predicted"/>
<dbReference type="PROSITE" id="PS50853">
    <property type="entry name" value="FN3"/>
    <property type="match status" value="1"/>
</dbReference>
<dbReference type="Gene3D" id="2.60.40.10">
    <property type="entry name" value="Immunoglobulins"/>
    <property type="match status" value="1"/>
</dbReference>
<feature type="transmembrane region" description="Helical" evidence="1">
    <location>
        <begin position="12"/>
        <end position="34"/>
    </location>
</feature>
<feature type="domain" description="Fibronectin type-III" evidence="2">
    <location>
        <begin position="46"/>
        <end position="148"/>
    </location>
</feature>
<dbReference type="GO" id="GO:0016020">
    <property type="term" value="C:membrane"/>
    <property type="evidence" value="ECO:0007669"/>
    <property type="project" value="TreeGrafter"/>
</dbReference>
<organism evidence="3 4">
    <name type="scientific">Hucho hucho</name>
    <name type="common">huchen</name>
    <dbReference type="NCBI Taxonomy" id="62062"/>
    <lineage>
        <taxon>Eukaryota</taxon>
        <taxon>Metazoa</taxon>
        <taxon>Chordata</taxon>
        <taxon>Craniata</taxon>
        <taxon>Vertebrata</taxon>
        <taxon>Euteleostomi</taxon>
        <taxon>Actinopterygii</taxon>
        <taxon>Neopterygii</taxon>
        <taxon>Teleostei</taxon>
        <taxon>Protacanthopterygii</taxon>
        <taxon>Salmoniformes</taxon>
        <taxon>Salmonidae</taxon>
        <taxon>Salmoninae</taxon>
        <taxon>Hucho</taxon>
    </lineage>
</organism>
<dbReference type="Ensembl" id="ENSHHUT00000021521.1">
    <property type="protein sequence ID" value="ENSHHUP00000020751.1"/>
    <property type="gene ID" value="ENSHHUG00000013001.1"/>
</dbReference>
<dbReference type="CDD" id="cd00063">
    <property type="entry name" value="FN3"/>
    <property type="match status" value="1"/>
</dbReference>
<reference evidence="3" key="2">
    <citation type="submission" date="2025-08" db="UniProtKB">
        <authorList>
            <consortium name="Ensembl"/>
        </authorList>
    </citation>
    <scope>IDENTIFICATION</scope>
</reference>
<keyword evidence="4" id="KW-1185">Reference proteome</keyword>
<dbReference type="Proteomes" id="UP000314982">
    <property type="component" value="Unassembled WGS sequence"/>
</dbReference>
<keyword evidence="1" id="KW-0472">Membrane</keyword>
<dbReference type="PANTHER" id="PTHR24099:SF9">
    <property type="entry name" value="FIBRONECTIN TYPE-III DOMAIN-CONTAINING PROTEIN 3A"/>
    <property type="match status" value="1"/>
</dbReference>
<dbReference type="PANTHER" id="PTHR24099">
    <property type="entry name" value="E3 UBIQUITIN-PROTEIN LIGASE TRIM36-RELATED"/>
    <property type="match status" value="1"/>
</dbReference>
<evidence type="ECO:0000259" key="2">
    <source>
        <dbReference type="PROSITE" id="PS50853"/>
    </source>
</evidence>
<evidence type="ECO:0000256" key="1">
    <source>
        <dbReference type="SAM" id="Phobius"/>
    </source>
</evidence>
<dbReference type="STRING" id="62062.ENSHHUP00000020751"/>
<dbReference type="SUPFAM" id="SSF49265">
    <property type="entry name" value="Fibronectin type III"/>
    <property type="match status" value="1"/>
</dbReference>
<dbReference type="InterPro" id="IPR036116">
    <property type="entry name" value="FN3_sf"/>
</dbReference>
<dbReference type="SMART" id="SM00060">
    <property type="entry name" value="FN3"/>
    <property type="match status" value="1"/>
</dbReference>
<dbReference type="GO" id="GO:0005737">
    <property type="term" value="C:cytoplasm"/>
    <property type="evidence" value="ECO:0007669"/>
    <property type="project" value="TreeGrafter"/>
</dbReference>
<dbReference type="Pfam" id="PF00041">
    <property type="entry name" value="fn3"/>
    <property type="match status" value="1"/>
</dbReference>
<reference evidence="3" key="3">
    <citation type="submission" date="2025-09" db="UniProtKB">
        <authorList>
            <consortium name="Ensembl"/>
        </authorList>
    </citation>
    <scope>IDENTIFICATION</scope>
</reference>
<sequence>MEGSCLSIQIEFCLLIVVVVVFSHQHVVVVVFQLSETLQVQTPAVPPGQCQPPRVVGKPKAREVQLRWGPPCVGGGSPVSVYSVEVCGAGPQGSTGQEEVREVYQGSEVDYTVGSLLPGRTYSFRLRAANKAGVRHQTCLIPLNAGKT</sequence>
<keyword evidence="1" id="KW-1133">Transmembrane helix</keyword>
<reference evidence="4" key="1">
    <citation type="submission" date="2018-06" db="EMBL/GenBank/DDBJ databases">
        <title>Genome assembly of Danube salmon.</title>
        <authorList>
            <person name="Macqueen D.J."/>
            <person name="Gundappa M.K."/>
        </authorList>
    </citation>
    <scope>NUCLEOTIDE SEQUENCE [LARGE SCALE GENOMIC DNA]</scope>
</reference>
<name>A0A4W5L5T9_9TELE</name>